<reference evidence="6 7" key="1">
    <citation type="submission" date="2016-02" db="EMBL/GenBank/DDBJ databases">
        <title>Draft Genome for Tepidibacillus decaturensis nov. sp. Strain Z9, an Anaerobic, Moderately Thermophilic and Heterotrophic Bacterium from Deep Subsurface of the Illinois Basin, USA.</title>
        <authorList>
            <person name="Dong Y."/>
            <person name="Chang J.Y."/>
            <person name="Sanford R."/>
            <person name="Fouke B.W."/>
        </authorList>
    </citation>
    <scope>NUCLEOTIDE SEQUENCE [LARGE SCALE GENOMIC DNA]</scope>
    <source>
        <strain evidence="6 7">Z9</strain>
    </source>
</reference>
<accession>A0A135L6D3</accession>
<keyword evidence="4" id="KW-0408">Iron</keyword>
<dbReference type="GO" id="GO:0016491">
    <property type="term" value="F:oxidoreductase activity"/>
    <property type="evidence" value="ECO:0007669"/>
    <property type="project" value="UniProtKB-KW"/>
</dbReference>
<dbReference type="Gene3D" id="3.50.50.60">
    <property type="entry name" value="FAD/NAD(P)-binding domain"/>
    <property type="match status" value="1"/>
</dbReference>
<evidence type="ECO:0000313" key="6">
    <source>
        <dbReference type="EMBL" id="KXG44520.1"/>
    </source>
</evidence>
<proteinExistence type="predicted"/>
<evidence type="ECO:0000256" key="2">
    <source>
        <dbReference type="ARBA" id="ARBA00022723"/>
    </source>
</evidence>
<keyword evidence="7" id="KW-1185">Reference proteome</keyword>
<evidence type="ECO:0000256" key="3">
    <source>
        <dbReference type="ARBA" id="ARBA00023002"/>
    </source>
</evidence>
<organism evidence="6 7">
    <name type="scientific">Tepidibacillus decaturensis</name>
    <dbReference type="NCBI Taxonomy" id="1413211"/>
    <lineage>
        <taxon>Bacteria</taxon>
        <taxon>Bacillati</taxon>
        <taxon>Bacillota</taxon>
        <taxon>Bacilli</taxon>
        <taxon>Bacillales</taxon>
        <taxon>Bacillaceae</taxon>
        <taxon>Tepidibacillus</taxon>
    </lineage>
</organism>
<gene>
    <name evidence="6" type="ORF">U473_11200</name>
</gene>
<keyword evidence="2" id="KW-0479">Metal-binding</keyword>
<dbReference type="InterPro" id="IPR039650">
    <property type="entry name" value="HdrA-like"/>
</dbReference>
<dbReference type="AlphaFoldDB" id="A0A135L6D3"/>
<dbReference type="GO" id="GO:0051539">
    <property type="term" value="F:4 iron, 4 sulfur cluster binding"/>
    <property type="evidence" value="ECO:0007669"/>
    <property type="project" value="UniProtKB-KW"/>
</dbReference>
<keyword evidence="1" id="KW-0004">4Fe-4S</keyword>
<dbReference type="PROSITE" id="PS51257">
    <property type="entry name" value="PROKAR_LIPOPROTEIN"/>
    <property type="match status" value="1"/>
</dbReference>
<dbReference type="STRING" id="1413211.U473_11200"/>
<dbReference type="SUPFAM" id="SSF51905">
    <property type="entry name" value="FAD/NAD(P)-binding domain"/>
    <property type="match status" value="1"/>
</dbReference>
<evidence type="ECO:0000313" key="7">
    <source>
        <dbReference type="Proteomes" id="UP000070352"/>
    </source>
</evidence>
<dbReference type="OrthoDB" id="9777740at2"/>
<dbReference type="Proteomes" id="UP000070352">
    <property type="component" value="Unassembled WGS sequence"/>
</dbReference>
<dbReference type="Pfam" id="PF12831">
    <property type="entry name" value="FAD_oxidored"/>
    <property type="match status" value="1"/>
</dbReference>
<dbReference type="PANTHER" id="PTHR43498:SF1">
    <property type="entry name" value="COB--COM HETERODISULFIDE REDUCTASE IRON-SULFUR SUBUNIT A"/>
    <property type="match status" value="1"/>
</dbReference>
<dbReference type="EMBL" id="LSKU01000001">
    <property type="protein sequence ID" value="KXG44520.1"/>
    <property type="molecule type" value="Genomic_DNA"/>
</dbReference>
<dbReference type="PANTHER" id="PTHR43498">
    <property type="entry name" value="FERREDOXIN:COB-COM HETERODISULFIDE REDUCTASE SUBUNIT A"/>
    <property type="match status" value="1"/>
</dbReference>
<protein>
    <submittedName>
        <fullName evidence="6">Uncharacterized protein</fullName>
    </submittedName>
</protein>
<sequence>MRKTSTLVIFWALIIIFTFFGCVNNNQTTKKPINITTSPVQYEYDVIVIGAEPEGIAAAIASARNGADTLLIEKRDGLGGLFTYGMLNQLDLGYDKDGNLANQGIFKEWHQIVNNRGAFDIEGAKEAFIHLIGKEKNLTVLLQANVQKVIKNGNQLVGLEVQDQTGLHTYQAKHFIDSTADADIAAMAGVPYFLGQEDIGLKDTRMADTLVLVLKNVDWNRMKMAAENGVLGGAEVYENMAWGFTDVINQYKPIEANTRLRALNIAKQFNNGLVTINALQIFSEDGLSDESRKEAMERGKRESINVLKFLRQELPGFEQAEIALYPPELYIRETRHILAEYQLTINDIWMNRDKWDSIGFGAYPVDLQATSVKGEGGYEKVITRPIQYAIPFRSLVPNEIEGLLVASKAAGYTSLTAGSARTVPIGMTAGQAAGTAAAISIQLHTDFRKMVKDRVPISELQRRLKLQGALLYHFTLSYPFEGEWFDQSIQQLLPYGVIQAGYENDLYVNEPITKIDFIELLSTTIKRSHPELYGQLIEDHQDLINNILQDDVSPYLTRDQMATLLLTIFNHMKVSQSPWEQLMKLKLVDKELEARLSSNREVLRSEGIYMVAFILNRLSNVSSYKVY</sequence>
<evidence type="ECO:0000256" key="5">
    <source>
        <dbReference type="ARBA" id="ARBA00023014"/>
    </source>
</evidence>
<comment type="caution">
    <text evidence="6">The sequence shown here is derived from an EMBL/GenBank/DDBJ whole genome shotgun (WGS) entry which is preliminary data.</text>
</comment>
<keyword evidence="5" id="KW-0411">Iron-sulfur</keyword>
<dbReference type="GO" id="GO:0046872">
    <property type="term" value="F:metal ion binding"/>
    <property type="evidence" value="ECO:0007669"/>
    <property type="project" value="UniProtKB-KW"/>
</dbReference>
<evidence type="ECO:0000256" key="1">
    <source>
        <dbReference type="ARBA" id="ARBA00022485"/>
    </source>
</evidence>
<dbReference type="RefSeq" id="WP_068726351.1">
    <property type="nucleotide sequence ID" value="NZ_LSKU01000001.1"/>
</dbReference>
<evidence type="ECO:0000256" key="4">
    <source>
        <dbReference type="ARBA" id="ARBA00023004"/>
    </source>
</evidence>
<dbReference type="InterPro" id="IPR036188">
    <property type="entry name" value="FAD/NAD-bd_sf"/>
</dbReference>
<keyword evidence="3" id="KW-0560">Oxidoreductase</keyword>
<name>A0A135L6D3_9BACI</name>